<dbReference type="Proteomes" id="UP000028623">
    <property type="component" value="Unassembled WGS sequence"/>
</dbReference>
<dbReference type="STRING" id="421072.SAMN04488097_2450"/>
<dbReference type="InterPro" id="IPR018445">
    <property type="entry name" value="Put_Phosphate_transp_reg"/>
</dbReference>
<dbReference type="RefSeq" id="WP_034975546.1">
    <property type="nucleotide sequence ID" value="NZ_FOFI01000003.1"/>
</dbReference>
<keyword evidence="3" id="KW-1185">Reference proteome</keyword>
<dbReference type="Gene3D" id="1.20.58.220">
    <property type="entry name" value="Phosphate transport system protein phou homolog 2, domain 2"/>
    <property type="match status" value="1"/>
</dbReference>
<dbReference type="OrthoDB" id="9797568at2"/>
<dbReference type="PANTHER" id="PTHR37298">
    <property type="entry name" value="UPF0111 PROTEIN YKAA"/>
    <property type="match status" value="1"/>
</dbReference>
<dbReference type="InterPro" id="IPR038078">
    <property type="entry name" value="PhoU-like_sf"/>
</dbReference>
<accession>A0A085BI26</accession>
<evidence type="ECO:0000256" key="1">
    <source>
        <dbReference type="ARBA" id="ARBA00008591"/>
    </source>
</evidence>
<comment type="caution">
    <text evidence="2">The sequence shown here is derived from an EMBL/GenBank/DDBJ whole genome shotgun (WGS) entry which is preliminary data.</text>
</comment>
<proteinExistence type="inferred from homology"/>
<reference evidence="2 3" key="1">
    <citation type="submission" date="2014-07" db="EMBL/GenBank/DDBJ databases">
        <title>Epilithonimonas lactis LMG 22401 Genome.</title>
        <authorList>
            <person name="Pipes S.E."/>
            <person name="Stropko S.J."/>
        </authorList>
    </citation>
    <scope>NUCLEOTIDE SEQUENCE [LARGE SCALE GENOMIC DNA]</scope>
    <source>
        <strain evidence="2 3">LMG 24401</strain>
    </source>
</reference>
<evidence type="ECO:0000313" key="2">
    <source>
        <dbReference type="EMBL" id="KFC22121.1"/>
    </source>
</evidence>
<gene>
    <name evidence="2" type="ORF">IO89_09170</name>
</gene>
<dbReference type="EMBL" id="JPLY01000003">
    <property type="protein sequence ID" value="KFC22121.1"/>
    <property type="molecule type" value="Genomic_DNA"/>
</dbReference>
<dbReference type="Pfam" id="PF01865">
    <property type="entry name" value="PhoU_div"/>
    <property type="match status" value="1"/>
</dbReference>
<sequence length="212" mass="24583">MGIGNLFRAFQPKDKIFFELFLRVADNLVEMSKTFHDGLLDFDINDETLLNQMSDYEHKLDDLTHEIYVQLGENFITPFDREDINYLASGLDDIADYIYASAKYIYLYKSPENKVYSEFSLLIHKCCIEIKKALENLKDFKNPNEVRESCIKINSYENIADDVLSQAIVKLFETNDALLIIKQKSILDYLEIVTDKAEDVANTMESIVIKYA</sequence>
<dbReference type="AlphaFoldDB" id="A0A085BI26"/>
<name>A0A085BI26_9FLAO</name>
<dbReference type="eggNOG" id="COG1392">
    <property type="taxonomic scope" value="Bacteria"/>
</dbReference>
<evidence type="ECO:0000313" key="3">
    <source>
        <dbReference type="Proteomes" id="UP000028623"/>
    </source>
</evidence>
<protein>
    <submittedName>
        <fullName evidence="2">Phosphate transport regulator</fullName>
    </submittedName>
</protein>
<dbReference type="SUPFAM" id="SSF109755">
    <property type="entry name" value="PhoU-like"/>
    <property type="match status" value="1"/>
</dbReference>
<dbReference type="PANTHER" id="PTHR37298:SF1">
    <property type="entry name" value="UPF0111 PROTEIN YKAA"/>
    <property type="match status" value="1"/>
</dbReference>
<dbReference type="InterPro" id="IPR052912">
    <property type="entry name" value="UPF0111_domain"/>
</dbReference>
<comment type="similarity">
    <text evidence="1">Belongs to the UPF0111 family.</text>
</comment>
<organism evidence="2 3">
    <name type="scientific">Epilithonimonas lactis</name>
    <dbReference type="NCBI Taxonomy" id="421072"/>
    <lineage>
        <taxon>Bacteria</taxon>
        <taxon>Pseudomonadati</taxon>
        <taxon>Bacteroidota</taxon>
        <taxon>Flavobacteriia</taxon>
        <taxon>Flavobacteriales</taxon>
        <taxon>Weeksellaceae</taxon>
        <taxon>Chryseobacterium group</taxon>
        <taxon>Epilithonimonas</taxon>
    </lineage>
</organism>